<comment type="caution">
    <text evidence="2">The sequence shown here is derived from an EMBL/GenBank/DDBJ whole genome shotgun (WGS) entry which is preliminary data.</text>
</comment>
<dbReference type="GO" id="GO:0016779">
    <property type="term" value="F:nucleotidyltransferase activity"/>
    <property type="evidence" value="ECO:0007669"/>
    <property type="project" value="UniProtKB-KW"/>
</dbReference>
<reference evidence="2 3" key="1">
    <citation type="submission" date="2021-08" db="EMBL/GenBank/DDBJ databases">
        <title>Comparative Genomics Analysis of the Genus Qipengyuania Reveals Extensive Genetic Diversity and Metabolic Versatility, Including the Description of Fifteen Novel Species.</title>
        <authorList>
            <person name="Liu Y."/>
        </authorList>
    </citation>
    <scope>NUCLEOTIDE SEQUENCE [LARGE SCALE GENOMIC DNA]</scope>
    <source>
        <strain evidence="2 3">6D47A</strain>
    </source>
</reference>
<dbReference type="EMBL" id="JAIGNO010000001">
    <property type="protein sequence ID" value="MBX7480982.1"/>
    <property type="molecule type" value="Genomic_DNA"/>
</dbReference>
<protein>
    <submittedName>
        <fullName evidence="2">Mannose-1-phosphate guanylyltransferase</fullName>
    </submittedName>
</protein>
<dbReference type="SUPFAM" id="SSF159283">
    <property type="entry name" value="Guanosine diphospho-D-mannose pyrophosphorylase/mannose-6-phosphate isomerase linker domain"/>
    <property type="match status" value="1"/>
</dbReference>
<dbReference type="RefSeq" id="WP_221554876.1">
    <property type="nucleotide sequence ID" value="NZ_JAIGNO010000001.1"/>
</dbReference>
<gene>
    <name evidence="2" type="ORF">K3174_00440</name>
</gene>
<organism evidence="2 3">
    <name type="scientific">Qipengyuania qiaonensis</name>
    <dbReference type="NCBI Taxonomy" id="2867240"/>
    <lineage>
        <taxon>Bacteria</taxon>
        <taxon>Pseudomonadati</taxon>
        <taxon>Pseudomonadota</taxon>
        <taxon>Alphaproteobacteria</taxon>
        <taxon>Sphingomonadales</taxon>
        <taxon>Erythrobacteraceae</taxon>
        <taxon>Qipengyuania</taxon>
    </lineage>
</organism>
<feature type="domain" description="Nucleotidyl transferase" evidence="1">
    <location>
        <begin position="6"/>
        <end position="278"/>
    </location>
</feature>
<dbReference type="Proteomes" id="UP000755104">
    <property type="component" value="Unassembled WGS sequence"/>
</dbReference>
<evidence type="ECO:0000313" key="2">
    <source>
        <dbReference type="EMBL" id="MBX7480982.1"/>
    </source>
</evidence>
<dbReference type="InterPro" id="IPR029044">
    <property type="entry name" value="Nucleotide-diphossugar_trans"/>
</dbReference>
<name>A0ABS7J0V3_9SPHN</name>
<accession>A0ABS7J0V3</accession>
<dbReference type="InterPro" id="IPR005835">
    <property type="entry name" value="NTP_transferase_dom"/>
</dbReference>
<keyword evidence="3" id="KW-1185">Reference proteome</keyword>
<sequence length="345" mass="37606">MPKIVPVVLCGGSGTRLWPRSRKERPKPFIQFVGDKTLYQSTLSRCSDREIFARPIIVVGEKHLELALPQAAEVAPDALFVVEPMGRNTAPAIALAAMALEPDDIMLVCPSDHRIRDTKGFENAAVKAANLAKEDWLVSFGIEATAPETGYGYIRRGAKLDGGHEVQRFVEKPDLATAKALLDEGSYAWNGGIFAFRAGHFLAELDKYRPDLQQATRLAFQGAEHTETTIKPDAASFAKVNGESVDYAVMENTDRAAVVDVSMGWSDIGNWDALFEERKRPDEDNVVVGQGEIIGAKGAMIDSDRAHVTLIGADNVVVVVDGDDILVTTRDAVQRVAEAERCKSQ</sequence>
<dbReference type="InterPro" id="IPR051161">
    <property type="entry name" value="Mannose-6P_isomerase_type2"/>
</dbReference>
<proteinExistence type="predicted"/>
<keyword evidence="2" id="KW-0808">Transferase</keyword>
<evidence type="ECO:0000259" key="1">
    <source>
        <dbReference type="Pfam" id="PF00483"/>
    </source>
</evidence>
<evidence type="ECO:0000313" key="3">
    <source>
        <dbReference type="Proteomes" id="UP000755104"/>
    </source>
</evidence>
<dbReference type="Gene3D" id="3.90.550.10">
    <property type="entry name" value="Spore Coat Polysaccharide Biosynthesis Protein SpsA, Chain A"/>
    <property type="match status" value="1"/>
</dbReference>
<dbReference type="PANTHER" id="PTHR46390:SF1">
    <property type="entry name" value="MANNOSE-1-PHOSPHATE GUANYLYLTRANSFERASE"/>
    <property type="match status" value="1"/>
</dbReference>
<keyword evidence="2" id="KW-0548">Nucleotidyltransferase</keyword>
<dbReference type="SUPFAM" id="SSF53448">
    <property type="entry name" value="Nucleotide-diphospho-sugar transferases"/>
    <property type="match status" value="1"/>
</dbReference>
<dbReference type="CDD" id="cd02509">
    <property type="entry name" value="GDP-M1P_Guanylyltransferase"/>
    <property type="match status" value="1"/>
</dbReference>
<dbReference type="Pfam" id="PF00483">
    <property type="entry name" value="NTP_transferase"/>
    <property type="match status" value="1"/>
</dbReference>
<dbReference type="PANTHER" id="PTHR46390">
    <property type="entry name" value="MANNOSE-1-PHOSPHATE GUANYLYLTRANSFERASE"/>
    <property type="match status" value="1"/>
</dbReference>
<dbReference type="InterPro" id="IPR049577">
    <property type="entry name" value="GMPP_N"/>
</dbReference>